<keyword evidence="4" id="KW-0378">Hydrolase</keyword>
<keyword evidence="2" id="KW-0147">Chitin-binding</keyword>
<dbReference type="CDD" id="cd12204">
    <property type="entry name" value="CBD_like"/>
    <property type="match status" value="1"/>
</dbReference>
<dbReference type="Pfam" id="PF18416">
    <property type="entry name" value="GbpA_2"/>
    <property type="match status" value="1"/>
</dbReference>
<dbReference type="InterPro" id="IPR036573">
    <property type="entry name" value="CBM_sf_5/12"/>
</dbReference>
<dbReference type="CDD" id="cd12215">
    <property type="entry name" value="ChiC_BD"/>
    <property type="match status" value="1"/>
</dbReference>
<proteinExistence type="predicted"/>
<keyword evidence="1" id="KW-0964">Secreted</keyword>
<dbReference type="STRING" id="1560201.NG42_16755"/>
<dbReference type="SUPFAM" id="SSF81296">
    <property type="entry name" value="E set domains"/>
    <property type="match status" value="1"/>
</dbReference>
<dbReference type="EMBL" id="JRXE01000025">
    <property type="protein sequence ID" value="KOC88373.1"/>
    <property type="molecule type" value="Genomic_DNA"/>
</dbReference>
<dbReference type="InterPro" id="IPR041029">
    <property type="entry name" value="GbpA_2"/>
</dbReference>
<evidence type="ECO:0000256" key="1">
    <source>
        <dbReference type="ARBA" id="ARBA00022525"/>
    </source>
</evidence>
<dbReference type="SUPFAM" id="SSF51055">
    <property type="entry name" value="Carbohydrate binding domain"/>
    <property type="match status" value="2"/>
</dbReference>
<keyword evidence="3" id="KW-0732">Signal</keyword>
<organism evidence="7 8">
    <name type="scientific">Winslowiella iniecta</name>
    <dbReference type="NCBI Taxonomy" id="1560201"/>
    <lineage>
        <taxon>Bacteria</taxon>
        <taxon>Pseudomonadati</taxon>
        <taxon>Pseudomonadota</taxon>
        <taxon>Gammaproteobacteria</taxon>
        <taxon>Enterobacterales</taxon>
        <taxon>Erwiniaceae</taxon>
        <taxon>Winslowiella</taxon>
    </lineage>
</organism>
<dbReference type="AlphaFoldDB" id="A0A0L7TCY2"/>
<dbReference type="GO" id="GO:0008061">
    <property type="term" value="F:chitin binding"/>
    <property type="evidence" value="ECO:0007669"/>
    <property type="project" value="UniProtKB-KW"/>
</dbReference>
<dbReference type="Pfam" id="PF22352">
    <property type="entry name" value="K319L-like_PKD"/>
    <property type="match status" value="1"/>
</dbReference>
<dbReference type="InterPro" id="IPR013783">
    <property type="entry name" value="Ig-like_fold"/>
</dbReference>
<keyword evidence="9" id="KW-1185">Reference proteome</keyword>
<dbReference type="GO" id="GO:0005975">
    <property type="term" value="P:carbohydrate metabolic process"/>
    <property type="evidence" value="ECO:0007669"/>
    <property type="project" value="InterPro"/>
</dbReference>
<comment type="caution">
    <text evidence="7">The sequence shown here is derived from an EMBL/GenBank/DDBJ whole genome shotgun (WGS) entry which is preliminary data.</text>
</comment>
<name>A0A0L7TCY2_9GAMM</name>
<evidence type="ECO:0000313" key="7">
    <source>
        <dbReference type="EMBL" id="KOC93222.1"/>
    </source>
</evidence>
<evidence type="ECO:0000259" key="5">
    <source>
        <dbReference type="SMART" id="SM00495"/>
    </source>
</evidence>
<dbReference type="InterPro" id="IPR014756">
    <property type="entry name" value="Ig_E-set"/>
</dbReference>
<protein>
    <recommendedName>
        <fullName evidence="5">Chitin-binding type-3 domain-containing protein</fullName>
    </recommendedName>
</protein>
<feature type="domain" description="Chitin-binding type-3" evidence="5">
    <location>
        <begin position="512"/>
        <end position="555"/>
    </location>
</feature>
<dbReference type="EMBL" id="JRXF01000016">
    <property type="protein sequence ID" value="KOC93222.1"/>
    <property type="molecule type" value="Genomic_DNA"/>
</dbReference>
<evidence type="ECO:0000256" key="2">
    <source>
        <dbReference type="ARBA" id="ARBA00022669"/>
    </source>
</evidence>
<dbReference type="Gene3D" id="3.30.70.2150">
    <property type="match status" value="1"/>
</dbReference>
<dbReference type="PANTHER" id="PTHR34823:SF1">
    <property type="entry name" value="CHITIN-BINDING TYPE-4 DOMAIN-CONTAINING PROTEIN"/>
    <property type="match status" value="1"/>
</dbReference>
<dbReference type="SMART" id="SM00495">
    <property type="entry name" value="ChtBD3"/>
    <property type="match status" value="2"/>
</dbReference>
<evidence type="ECO:0000313" key="6">
    <source>
        <dbReference type="EMBL" id="KOC88373.1"/>
    </source>
</evidence>
<dbReference type="Gene3D" id="2.10.10.20">
    <property type="entry name" value="Carbohydrate-binding module superfamily 5/12"/>
    <property type="match status" value="2"/>
</dbReference>
<dbReference type="Proteomes" id="UP000036851">
    <property type="component" value="Unassembled WGS sequence"/>
</dbReference>
<evidence type="ECO:0000313" key="8">
    <source>
        <dbReference type="Proteomes" id="UP000036851"/>
    </source>
</evidence>
<evidence type="ECO:0000313" key="9">
    <source>
        <dbReference type="Proteomes" id="UP000037088"/>
    </source>
</evidence>
<accession>A0A0L7TCY2</accession>
<dbReference type="GO" id="GO:0005576">
    <property type="term" value="C:extracellular region"/>
    <property type="evidence" value="ECO:0007669"/>
    <property type="project" value="InterPro"/>
</dbReference>
<dbReference type="GO" id="GO:0030246">
    <property type="term" value="F:carbohydrate binding"/>
    <property type="evidence" value="ECO:0007669"/>
    <property type="project" value="InterPro"/>
</dbReference>
<dbReference type="PANTHER" id="PTHR34823">
    <property type="entry name" value="GLCNAC-BINDING PROTEIN A"/>
    <property type="match status" value="1"/>
</dbReference>
<dbReference type="InterPro" id="IPR003610">
    <property type="entry name" value="CBM5/12"/>
</dbReference>
<dbReference type="Gene3D" id="2.70.50.50">
    <property type="entry name" value="chitin-binding protein cbp21"/>
    <property type="match status" value="1"/>
</dbReference>
<evidence type="ECO:0000256" key="4">
    <source>
        <dbReference type="ARBA" id="ARBA00022801"/>
    </source>
</evidence>
<evidence type="ECO:0000256" key="3">
    <source>
        <dbReference type="ARBA" id="ARBA00022729"/>
    </source>
</evidence>
<dbReference type="Pfam" id="PF03067">
    <property type="entry name" value="LPMO_10"/>
    <property type="match status" value="1"/>
</dbReference>
<dbReference type="InterPro" id="IPR051024">
    <property type="entry name" value="GlcNAc_Chitin_IntDeg"/>
</dbReference>
<dbReference type="GO" id="GO:0004553">
    <property type="term" value="F:hydrolase activity, hydrolyzing O-glycosyl compounds"/>
    <property type="evidence" value="ECO:0007669"/>
    <property type="project" value="InterPro"/>
</dbReference>
<feature type="domain" description="Chitin-binding type-3" evidence="5">
    <location>
        <begin position="466"/>
        <end position="507"/>
    </location>
</feature>
<dbReference type="InterPro" id="IPR004302">
    <property type="entry name" value="Cellulose/chitin-bd_N"/>
</dbReference>
<dbReference type="PATRIC" id="fig|1560201.3.peg.3548"/>
<dbReference type="CDD" id="cd21177">
    <property type="entry name" value="LPMO_AA10"/>
    <property type="match status" value="1"/>
</dbReference>
<reference evidence="8 9" key="1">
    <citation type="journal article" date="2015" name="Int. J. Syst. Evol. Microbiol.">
        <title>Erwinia iniecta sp. nov., isolated from Russian wheat aphids (Diuraphis noxia).</title>
        <authorList>
            <person name="Campillo T."/>
            <person name="Luna E."/>
            <person name="Portier P."/>
            <person name="Fischer-Le Saux M."/>
            <person name="Lapitan N."/>
            <person name="Tisserat N.A."/>
            <person name="Leach J.E."/>
        </authorList>
    </citation>
    <scope>NUCLEOTIDE SEQUENCE [LARGE SCALE GENOMIC DNA]</scope>
    <source>
        <strain evidence="6 9">B120</strain>
        <strain evidence="7 8">B149</strain>
    </source>
</reference>
<dbReference type="Gene3D" id="2.60.40.10">
    <property type="entry name" value="Immunoglobulins"/>
    <property type="match status" value="1"/>
</dbReference>
<gene>
    <name evidence="6" type="ORF">NG42_16755</name>
    <name evidence="7" type="ORF">NG43_11555</name>
</gene>
<sequence>MDEINIMSIKNKIALVLVAGAGLATTSLAFGHGAMIDPPARQVSCIQQGPLTGICKEASNKSNDGGQSIYTWQELTGFVGGDHSAAEARKAIPGHLLCSGITKGSGFNMASDKWKTAVLKPDANGKVNMRYGYTQTHVKSFTEIYINKKSVDPTKKVIGWDDVELLGIFTAAENTSPTSGMKPSYTRYEDFNVEIPADRTGRAVIFSRWQRVDQGNEGFYGCSDVVITSRGSDIIPPTPEPDPIEDPAPVEWYEYAKFTTNQAPAIGDTVIFRLMGGTRGDDLVKISKPITASNVAGNWISELATQINRDHSNLVLIGQKSASGSIAFNPQQPRNNAIFLNETGRSAVLSVEGPANAPIAIVPANFEVKSTSDASAAYTLDGSQSSNALSYRWKVVSGQGTFWLQEQQGGIWVSSSKKPVVRALIPANTTGTAVYELTVTGKNGATHSNRVTVTVKDNNDGGSDEYPQWQQGKTYVSGDKVILNGVRYVAGYWNQSQPGSSDAWKLADPAQVVEWNTSMTYISGNNVSYKGKNYSAKQWTVGNQPDQYPNIWAVK</sequence>
<dbReference type="Proteomes" id="UP000037088">
    <property type="component" value="Unassembled WGS sequence"/>
</dbReference>